<comment type="caution">
    <text evidence="3">The sequence shown here is derived from an EMBL/GenBank/DDBJ whole genome shotgun (WGS) entry which is preliminary data.</text>
</comment>
<evidence type="ECO:0000256" key="1">
    <source>
        <dbReference type="SAM" id="Phobius"/>
    </source>
</evidence>
<gene>
    <name evidence="3" type="ORF">OPKNFCMD_3724</name>
</gene>
<feature type="transmembrane region" description="Helical" evidence="1">
    <location>
        <begin position="40"/>
        <end position="58"/>
    </location>
</feature>
<feature type="domain" description="DUF6867" evidence="2">
    <location>
        <begin position="10"/>
        <end position="114"/>
    </location>
</feature>
<evidence type="ECO:0000313" key="4">
    <source>
        <dbReference type="Proteomes" id="UP001055167"/>
    </source>
</evidence>
<keyword evidence="4" id="KW-1185">Reference proteome</keyword>
<protein>
    <recommendedName>
        <fullName evidence="2">DUF6867 domain-containing protein</fullName>
    </recommendedName>
</protein>
<organism evidence="3 4">
    <name type="scientific">Methylobacterium crusticola</name>
    <dbReference type="NCBI Taxonomy" id="1697972"/>
    <lineage>
        <taxon>Bacteria</taxon>
        <taxon>Pseudomonadati</taxon>
        <taxon>Pseudomonadota</taxon>
        <taxon>Alphaproteobacteria</taxon>
        <taxon>Hyphomicrobiales</taxon>
        <taxon>Methylobacteriaceae</taxon>
        <taxon>Methylobacterium</taxon>
    </lineage>
</organism>
<evidence type="ECO:0000259" key="2">
    <source>
        <dbReference type="Pfam" id="PF21741"/>
    </source>
</evidence>
<evidence type="ECO:0000313" key="3">
    <source>
        <dbReference type="EMBL" id="GJD50973.1"/>
    </source>
</evidence>
<accession>A0ABQ4R0B2</accession>
<proteinExistence type="predicted"/>
<keyword evidence="1" id="KW-0812">Transmembrane</keyword>
<reference evidence="3" key="2">
    <citation type="submission" date="2021-08" db="EMBL/GenBank/DDBJ databases">
        <authorList>
            <person name="Tani A."/>
            <person name="Ola A."/>
            <person name="Ogura Y."/>
            <person name="Katsura K."/>
            <person name="Hayashi T."/>
        </authorList>
    </citation>
    <scope>NUCLEOTIDE SEQUENCE</scope>
    <source>
        <strain evidence="3">KCTC 52305</strain>
    </source>
</reference>
<dbReference type="InterPro" id="IPR049201">
    <property type="entry name" value="DUF6867"/>
</dbReference>
<feature type="transmembrane region" description="Helical" evidence="1">
    <location>
        <begin position="70"/>
        <end position="87"/>
    </location>
</feature>
<dbReference type="RefSeq" id="WP_128563661.1">
    <property type="nucleotide sequence ID" value="NZ_BPQH01000011.1"/>
</dbReference>
<dbReference type="Pfam" id="PF21741">
    <property type="entry name" value="DUF6867"/>
    <property type="match status" value="1"/>
</dbReference>
<sequence length="119" mass="13554">MQGILYEESTVWLFLFVTVVMGGWGAWMIARGIALGWRPYWQVVVALLLLGVAVRFIHHALFEGTFVSPHYYVVDTIVLLAVGSLGYRTTRARQMTTQYRWLYERTGPLTWRTRGGAGA</sequence>
<keyword evidence="1" id="KW-1133">Transmembrane helix</keyword>
<dbReference type="EMBL" id="BPQH01000011">
    <property type="protein sequence ID" value="GJD50973.1"/>
    <property type="molecule type" value="Genomic_DNA"/>
</dbReference>
<keyword evidence="1" id="KW-0472">Membrane</keyword>
<feature type="transmembrane region" description="Helical" evidence="1">
    <location>
        <begin position="12"/>
        <end position="33"/>
    </location>
</feature>
<dbReference type="Proteomes" id="UP001055167">
    <property type="component" value="Unassembled WGS sequence"/>
</dbReference>
<reference evidence="3" key="1">
    <citation type="journal article" date="2021" name="Front. Microbiol.">
        <title>Comprehensive Comparative Genomics and Phenotyping of Methylobacterium Species.</title>
        <authorList>
            <person name="Alessa O."/>
            <person name="Ogura Y."/>
            <person name="Fujitani Y."/>
            <person name="Takami H."/>
            <person name="Hayashi T."/>
            <person name="Sahin N."/>
            <person name="Tani A."/>
        </authorList>
    </citation>
    <scope>NUCLEOTIDE SEQUENCE</scope>
    <source>
        <strain evidence="3">KCTC 52305</strain>
    </source>
</reference>
<name>A0ABQ4R0B2_9HYPH</name>